<dbReference type="PROSITE" id="PS50157">
    <property type="entry name" value="ZINC_FINGER_C2H2_2"/>
    <property type="match status" value="1"/>
</dbReference>
<name>A0ABQ7I3H5_9HELO</name>
<dbReference type="SUPFAM" id="SSF57667">
    <property type="entry name" value="beta-beta-alpha zinc fingers"/>
    <property type="match status" value="1"/>
</dbReference>
<keyword evidence="5" id="KW-1185">Reference proteome</keyword>
<dbReference type="InterPro" id="IPR013087">
    <property type="entry name" value="Znf_C2H2_type"/>
</dbReference>
<organism evidence="4 5">
    <name type="scientific">Botrytis deweyae</name>
    <dbReference type="NCBI Taxonomy" id="2478750"/>
    <lineage>
        <taxon>Eukaryota</taxon>
        <taxon>Fungi</taxon>
        <taxon>Dikarya</taxon>
        <taxon>Ascomycota</taxon>
        <taxon>Pezizomycotina</taxon>
        <taxon>Leotiomycetes</taxon>
        <taxon>Helotiales</taxon>
        <taxon>Sclerotiniaceae</taxon>
        <taxon>Botrytis</taxon>
    </lineage>
</organism>
<dbReference type="PROSITE" id="PS00028">
    <property type="entry name" value="ZINC_FINGER_C2H2_1"/>
    <property type="match status" value="1"/>
</dbReference>
<evidence type="ECO:0000313" key="5">
    <source>
        <dbReference type="Proteomes" id="UP000783213"/>
    </source>
</evidence>
<keyword evidence="1" id="KW-0862">Zinc</keyword>
<evidence type="ECO:0000259" key="3">
    <source>
        <dbReference type="PROSITE" id="PS50157"/>
    </source>
</evidence>
<dbReference type="EMBL" id="RCSX01000062">
    <property type="protein sequence ID" value="KAF7909203.1"/>
    <property type="molecule type" value="Genomic_DNA"/>
</dbReference>
<reference evidence="4 5" key="1">
    <citation type="journal article" date="2020" name="Genome Biol. Evol.">
        <title>Comparative genomics of Sclerotiniaceae.</title>
        <authorList>
            <person name="Valero Jimenez C.A."/>
            <person name="Steentjes M."/>
            <person name="Scholten O.E."/>
            <person name="Van Kan J.A.L."/>
        </authorList>
    </citation>
    <scope>NUCLEOTIDE SEQUENCE [LARGE SCALE GENOMIC DNA]</scope>
    <source>
        <strain evidence="4 5">B1</strain>
    </source>
</reference>
<keyword evidence="1" id="KW-0863">Zinc-finger</keyword>
<comment type="caution">
    <text evidence="4">The sequence shown here is derived from an EMBL/GenBank/DDBJ whole genome shotgun (WGS) entry which is preliminary data.</text>
</comment>
<dbReference type="GeneID" id="62239053"/>
<proteinExistence type="predicted"/>
<dbReference type="RefSeq" id="XP_038803748.1">
    <property type="nucleotide sequence ID" value="XM_038959907.1"/>
</dbReference>
<feature type="domain" description="C2H2-type" evidence="3">
    <location>
        <begin position="83"/>
        <end position="113"/>
    </location>
</feature>
<keyword evidence="1" id="KW-0479">Metal-binding</keyword>
<dbReference type="SMART" id="SM00355">
    <property type="entry name" value="ZnF_C2H2"/>
    <property type="match status" value="4"/>
</dbReference>
<feature type="region of interest" description="Disordered" evidence="2">
    <location>
        <begin position="45"/>
        <end position="77"/>
    </location>
</feature>
<gene>
    <name evidence="4" type="ORF">EAE98_012282</name>
</gene>
<feature type="compositionally biased region" description="Basic and acidic residues" evidence="2">
    <location>
        <begin position="64"/>
        <end position="75"/>
    </location>
</feature>
<dbReference type="Gene3D" id="3.30.160.60">
    <property type="entry name" value="Classic Zinc Finger"/>
    <property type="match status" value="1"/>
</dbReference>
<evidence type="ECO:0000256" key="2">
    <source>
        <dbReference type="SAM" id="MobiDB-lite"/>
    </source>
</evidence>
<accession>A0ABQ7I3H5</accession>
<evidence type="ECO:0000256" key="1">
    <source>
        <dbReference type="PROSITE-ProRule" id="PRU00042"/>
    </source>
</evidence>
<dbReference type="InterPro" id="IPR036236">
    <property type="entry name" value="Znf_C2H2_sf"/>
</dbReference>
<sequence length="358" mass="41554">MRVSFDSGEWKIFPAEPNVEVSMAGFIDAGDLSEQFPPTPLVNDERIPGQIATAPSSSPSPRELPGETHGSHDVALRGQKGRLSCDYPGCKKTFPRKYELKRHTKNIHTQNFQVVCPVYGCHRTTKPFKRADKFMEHFRKHDNSRSYRCLIENCQSAPFEIPGLNDHLTKGHHMDYDTQPNLDFIHYAVFGSRSVPFWLYRLRLRGRDTCPLAPNGCTWRVTADDQEDIHKYKMQTHFLTHELSDRRQEIEHLRNLFKDAGNRYLDDGTKNCMLCSFQASGYFHREVLFEHMVKDHSQEERGSVLGETRQIIVNFIYLWYHYPSLKHLNVIVLAKECRRAGLGFLMWQQRLLGGLKDN</sequence>
<protein>
    <recommendedName>
        <fullName evidence="3">C2H2-type domain-containing protein</fullName>
    </recommendedName>
</protein>
<dbReference type="Proteomes" id="UP000783213">
    <property type="component" value="Unassembled WGS sequence"/>
</dbReference>
<evidence type="ECO:0000313" key="4">
    <source>
        <dbReference type="EMBL" id="KAF7909203.1"/>
    </source>
</evidence>